<keyword evidence="3" id="KW-1185">Reference proteome</keyword>
<protein>
    <recommendedName>
        <fullName evidence="4">Transmembrane protein</fullName>
    </recommendedName>
</protein>
<feature type="transmembrane region" description="Helical" evidence="1">
    <location>
        <begin position="212"/>
        <end position="229"/>
    </location>
</feature>
<dbReference type="Proteomes" id="UP000000600">
    <property type="component" value="Unassembled WGS sequence"/>
</dbReference>
<gene>
    <name evidence="2" type="ORF">GSPATT00006237001</name>
</gene>
<keyword evidence="1" id="KW-0472">Membrane</keyword>
<evidence type="ECO:0008006" key="4">
    <source>
        <dbReference type="Google" id="ProtNLM"/>
    </source>
</evidence>
<dbReference type="OMA" id="CEWIEAK"/>
<dbReference type="HOGENOM" id="CLU_1206802_0_0_1"/>
<keyword evidence="1" id="KW-0812">Transmembrane</keyword>
<name>A0C4M1_PARTE</name>
<keyword evidence="1" id="KW-1133">Transmembrane helix</keyword>
<dbReference type="GeneID" id="5018920"/>
<dbReference type="RefSeq" id="XP_001433135.1">
    <property type="nucleotide sequence ID" value="XM_001433098.1"/>
</dbReference>
<reference evidence="2 3" key="1">
    <citation type="journal article" date="2006" name="Nature">
        <title>Global trends of whole-genome duplications revealed by the ciliate Paramecium tetraurelia.</title>
        <authorList>
            <consortium name="Genoscope"/>
            <person name="Aury J.-M."/>
            <person name="Jaillon O."/>
            <person name="Duret L."/>
            <person name="Noel B."/>
            <person name="Jubin C."/>
            <person name="Porcel B.M."/>
            <person name="Segurens B."/>
            <person name="Daubin V."/>
            <person name="Anthouard V."/>
            <person name="Aiach N."/>
            <person name="Arnaiz O."/>
            <person name="Billaut A."/>
            <person name="Beisson J."/>
            <person name="Blanc I."/>
            <person name="Bouhouche K."/>
            <person name="Camara F."/>
            <person name="Duharcourt S."/>
            <person name="Guigo R."/>
            <person name="Gogendeau D."/>
            <person name="Katinka M."/>
            <person name="Keller A.-M."/>
            <person name="Kissmehl R."/>
            <person name="Klotz C."/>
            <person name="Koll F."/>
            <person name="Le Moue A."/>
            <person name="Lepere C."/>
            <person name="Malinsky S."/>
            <person name="Nowacki M."/>
            <person name="Nowak J.K."/>
            <person name="Plattner H."/>
            <person name="Poulain J."/>
            <person name="Ruiz F."/>
            <person name="Serrano V."/>
            <person name="Zagulski M."/>
            <person name="Dessen P."/>
            <person name="Betermier M."/>
            <person name="Weissenbach J."/>
            <person name="Scarpelli C."/>
            <person name="Schachter V."/>
            <person name="Sperling L."/>
            <person name="Meyer E."/>
            <person name="Cohen J."/>
            <person name="Wincker P."/>
        </authorList>
    </citation>
    <scope>NUCLEOTIDE SEQUENCE [LARGE SCALE GENOMIC DNA]</scope>
    <source>
        <strain evidence="2 3">Stock d4-2</strain>
    </source>
</reference>
<dbReference type="InParanoid" id="A0C4M1"/>
<dbReference type="KEGG" id="ptm:GSPATT00006237001"/>
<dbReference type="AlphaFoldDB" id="A0C4M1"/>
<evidence type="ECO:0000313" key="3">
    <source>
        <dbReference type="Proteomes" id="UP000000600"/>
    </source>
</evidence>
<organism evidence="2 3">
    <name type="scientific">Paramecium tetraurelia</name>
    <dbReference type="NCBI Taxonomy" id="5888"/>
    <lineage>
        <taxon>Eukaryota</taxon>
        <taxon>Sar</taxon>
        <taxon>Alveolata</taxon>
        <taxon>Ciliophora</taxon>
        <taxon>Intramacronucleata</taxon>
        <taxon>Oligohymenophorea</taxon>
        <taxon>Peniculida</taxon>
        <taxon>Parameciidae</taxon>
        <taxon>Paramecium</taxon>
    </lineage>
</organism>
<accession>A0C4M1</accession>
<sequence>MNIQWKIVLINGCEPNYQENICQEQIDCSDNFEEIQCNNWNYTSKPCHWVVHNNKQFCTQYKCSSVQQSQSCSGTRIGSEFCVEISDSVCLSCEEISDSCDCLQQSKYCSYDIVKDKCISKSCESYLAQEECPPIYCTFMNEKCQISCEFIYKEELCQQIDKCEWIEAKKKCQIECSNIQEEQQCSQVQLCFWDQYKQNCQIKQNINIVVEIYIYGEIIAGLIILSLIFV</sequence>
<dbReference type="EMBL" id="CT868041">
    <property type="protein sequence ID" value="CAK65738.1"/>
    <property type="molecule type" value="Genomic_DNA"/>
</dbReference>
<evidence type="ECO:0000256" key="1">
    <source>
        <dbReference type="SAM" id="Phobius"/>
    </source>
</evidence>
<evidence type="ECO:0000313" key="2">
    <source>
        <dbReference type="EMBL" id="CAK65738.1"/>
    </source>
</evidence>
<proteinExistence type="predicted"/>